<sequence>MPLKMTLKFNRLAALSQDTKVIAEALEKSVDKLVEVNENKTKIRRNPNKPLYRNSLQRIKSQQNRSAYAKGFLLDFQLNDIINFTDQYDLVDSVIRHIKKKKQI</sequence>
<evidence type="ECO:0000259" key="3">
    <source>
        <dbReference type="PROSITE" id="PS50961"/>
    </source>
</evidence>
<protein>
    <recommendedName>
        <fullName evidence="3">HTH La-type RNA-binding domain-containing protein</fullName>
    </recommendedName>
</protein>
<accession>A0ABD1E8I6</accession>
<name>A0ABD1E8I6_HYPHA</name>
<dbReference type="EMBL" id="JBDJPC010000009">
    <property type="protein sequence ID" value="KAL1490873.1"/>
    <property type="molecule type" value="Genomic_DNA"/>
</dbReference>
<proteinExistence type="predicted"/>
<dbReference type="Gene3D" id="1.10.10.10">
    <property type="entry name" value="Winged helix-like DNA-binding domain superfamily/Winged helix DNA-binding domain"/>
    <property type="match status" value="1"/>
</dbReference>
<evidence type="ECO:0000256" key="2">
    <source>
        <dbReference type="PROSITE-ProRule" id="PRU00332"/>
    </source>
</evidence>
<dbReference type="InterPro" id="IPR036390">
    <property type="entry name" value="WH_DNA-bd_sf"/>
</dbReference>
<evidence type="ECO:0000256" key="1">
    <source>
        <dbReference type="ARBA" id="ARBA00022884"/>
    </source>
</evidence>
<comment type="caution">
    <text evidence="4">The sequence shown here is derived from an EMBL/GenBank/DDBJ whole genome shotgun (WGS) entry which is preliminary data.</text>
</comment>
<keyword evidence="5" id="KW-1185">Reference proteome</keyword>
<keyword evidence="1 2" id="KW-0694">RNA-binding</keyword>
<evidence type="ECO:0000313" key="5">
    <source>
        <dbReference type="Proteomes" id="UP001566132"/>
    </source>
</evidence>
<dbReference type="GO" id="GO:0003723">
    <property type="term" value="F:RNA binding"/>
    <property type="evidence" value="ECO:0007669"/>
    <property type="project" value="UniProtKB-UniRule"/>
</dbReference>
<dbReference type="PROSITE" id="PS50961">
    <property type="entry name" value="HTH_LA"/>
    <property type="match status" value="1"/>
</dbReference>
<dbReference type="SUPFAM" id="SSF46785">
    <property type="entry name" value="Winged helix' DNA-binding domain"/>
    <property type="match status" value="1"/>
</dbReference>
<dbReference type="InterPro" id="IPR006630">
    <property type="entry name" value="La_HTH"/>
</dbReference>
<evidence type="ECO:0000313" key="4">
    <source>
        <dbReference type="EMBL" id="KAL1490873.1"/>
    </source>
</evidence>
<organism evidence="4 5">
    <name type="scientific">Hypothenemus hampei</name>
    <name type="common">Coffee berry borer</name>
    <dbReference type="NCBI Taxonomy" id="57062"/>
    <lineage>
        <taxon>Eukaryota</taxon>
        <taxon>Metazoa</taxon>
        <taxon>Ecdysozoa</taxon>
        <taxon>Arthropoda</taxon>
        <taxon>Hexapoda</taxon>
        <taxon>Insecta</taxon>
        <taxon>Pterygota</taxon>
        <taxon>Neoptera</taxon>
        <taxon>Endopterygota</taxon>
        <taxon>Coleoptera</taxon>
        <taxon>Polyphaga</taxon>
        <taxon>Cucujiformia</taxon>
        <taxon>Curculionidae</taxon>
        <taxon>Scolytinae</taxon>
        <taxon>Hypothenemus</taxon>
    </lineage>
</organism>
<dbReference type="AlphaFoldDB" id="A0ABD1E8I6"/>
<dbReference type="Proteomes" id="UP001566132">
    <property type="component" value="Unassembled WGS sequence"/>
</dbReference>
<dbReference type="InterPro" id="IPR002344">
    <property type="entry name" value="Lupus_La"/>
</dbReference>
<dbReference type="PRINTS" id="PR00302">
    <property type="entry name" value="LUPUSLA"/>
</dbReference>
<feature type="domain" description="HTH La-type RNA-binding" evidence="3">
    <location>
        <begin position="1"/>
        <end position="53"/>
    </location>
</feature>
<reference evidence="4 5" key="1">
    <citation type="submission" date="2024-05" db="EMBL/GenBank/DDBJ databases">
        <title>Genetic variation in Jamaican populations of the coffee berry borer (Hypothenemus hampei).</title>
        <authorList>
            <person name="Errbii M."/>
            <person name="Myrie A."/>
        </authorList>
    </citation>
    <scope>NUCLEOTIDE SEQUENCE [LARGE SCALE GENOMIC DNA]</scope>
    <source>
        <strain evidence="4">JA-Hopewell-2020-01-JO</strain>
        <tissue evidence="4">Whole body</tissue>
    </source>
</reference>
<gene>
    <name evidence="4" type="ORF">ABEB36_011556</name>
</gene>
<dbReference type="InterPro" id="IPR036388">
    <property type="entry name" value="WH-like_DNA-bd_sf"/>
</dbReference>